<dbReference type="Pfam" id="PF12833">
    <property type="entry name" value="HTH_18"/>
    <property type="match status" value="1"/>
</dbReference>
<feature type="domain" description="HTH araC/xylS-type" evidence="4">
    <location>
        <begin position="177"/>
        <end position="275"/>
    </location>
</feature>
<evidence type="ECO:0000313" key="6">
    <source>
        <dbReference type="EMBL" id="WWP21922.1"/>
    </source>
</evidence>
<dbReference type="GO" id="GO:0003677">
    <property type="term" value="F:DNA binding"/>
    <property type="evidence" value="ECO:0007669"/>
    <property type="project" value="UniProtKB-KW"/>
</dbReference>
<dbReference type="InterPro" id="IPR009057">
    <property type="entry name" value="Homeodomain-like_sf"/>
</dbReference>
<dbReference type="Gene3D" id="1.10.10.60">
    <property type="entry name" value="Homeodomain-like"/>
    <property type="match status" value="2"/>
</dbReference>
<feature type="domain" description="Fe/B12 periplasmic-binding" evidence="5">
    <location>
        <begin position="280"/>
        <end position="536"/>
    </location>
</feature>
<organism evidence="6 7">
    <name type="scientific">Paenibacillus amylolyticus</name>
    <dbReference type="NCBI Taxonomy" id="1451"/>
    <lineage>
        <taxon>Bacteria</taxon>
        <taxon>Bacillati</taxon>
        <taxon>Bacillota</taxon>
        <taxon>Bacilli</taxon>
        <taxon>Bacillales</taxon>
        <taxon>Paenibacillaceae</taxon>
        <taxon>Paenibacillus</taxon>
    </lineage>
</organism>
<dbReference type="SUPFAM" id="SSF53807">
    <property type="entry name" value="Helical backbone' metal receptor"/>
    <property type="match status" value="1"/>
</dbReference>
<dbReference type="PROSITE" id="PS01124">
    <property type="entry name" value="HTH_ARAC_FAMILY_2"/>
    <property type="match status" value="1"/>
</dbReference>
<dbReference type="Proteomes" id="UP001364764">
    <property type="component" value="Chromosome"/>
</dbReference>
<dbReference type="SMART" id="SM00342">
    <property type="entry name" value="HTH_ARAC"/>
    <property type="match status" value="1"/>
</dbReference>
<dbReference type="RefSeq" id="WP_338708020.1">
    <property type="nucleotide sequence ID" value="NZ_CP145892.1"/>
</dbReference>
<dbReference type="Gene3D" id="3.40.50.1980">
    <property type="entry name" value="Nitrogenase molybdenum iron protein domain"/>
    <property type="match status" value="2"/>
</dbReference>
<evidence type="ECO:0000313" key="7">
    <source>
        <dbReference type="Proteomes" id="UP001364764"/>
    </source>
</evidence>
<dbReference type="PROSITE" id="PS00041">
    <property type="entry name" value="HTH_ARAC_FAMILY_1"/>
    <property type="match status" value="1"/>
</dbReference>
<gene>
    <name evidence="6" type="ORF">V6668_07005</name>
</gene>
<evidence type="ECO:0000259" key="5">
    <source>
        <dbReference type="PROSITE" id="PS50983"/>
    </source>
</evidence>
<protein>
    <submittedName>
        <fullName evidence="6">Helix-turn-helix domain-containing protein</fullName>
    </submittedName>
</protein>
<dbReference type="PROSITE" id="PS50983">
    <property type="entry name" value="FE_B12_PBP"/>
    <property type="match status" value="1"/>
</dbReference>
<sequence>MTEQFPFIAETSSLPLLSSMCRVRRGENFRVQGQTVSRPMLCLILQGDGVLVLNDTVYTAQAGSLFVLKPGTTIEAAARSNMTECILLSMDTVCLQQVRGEWKMTSSPAFPLDWHTGRLLVRHEQQAVLRLEQLYETYRGLQPDHFISIHSQLHELLQFLSENRLEANHEKVDPALERSIMYMRRYMSEGISMDQLAKIAGLTPSSYSRSFKKAKGMSPTDYLNRLRINEAKKQLTEESCVLKDVAVSVGYGNEYYFSRKFKQTLGIAPSVYMKRDQLRVATASIMGFHENLASLGLRPVAVLEGEGVFDRESDEYEQERRLTRQFDQLRQAKPDLIIGDFYHKPYYDRLKSIAPTIILESTDDWKENHIRIAELVGREKQALLNFKELEFRKLEASLNLQPYFGQKRLALMEVTNQFIRLQGTGEHPLNHLLYAELGLQPAQLVSPESSRNEYVADSIPVLDTDYLLIHRASLQPVSEKVFRRMKQTASWNRSPAVLYGNVHDISNWQRLCWTPGGRLQILNELEQLAQQSVVFPQAGLIGH</sequence>
<dbReference type="EMBL" id="CP145892">
    <property type="protein sequence ID" value="WWP21922.1"/>
    <property type="molecule type" value="Genomic_DNA"/>
</dbReference>
<evidence type="ECO:0000259" key="4">
    <source>
        <dbReference type="PROSITE" id="PS01124"/>
    </source>
</evidence>
<dbReference type="InterPro" id="IPR003313">
    <property type="entry name" value="AraC-bd"/>
</dbReference>
<dbReference type="InterPro" id="IPR002491">
    <property type="entry name" value="ABC_transptr_periplasmic_BD"/>
</dbReference>
<dbReference type="PANTHER" id="PTHR43280">
    <property type="entry name" value="ARAC-FAMILY TRANSCRIPTIONAL REGULATOR"/>
    <property type="match status" value="1"/>
</dbReference>
<dbReference type="Pfam" id="PF02311">
    <property type="entry name" value="AraC_binding"/>
    <property type="match status" value="1"/>
</dbReference>
<reference evidence="6 7" key="1">
    <citation type="submission" date="2024-02" db="EMBL/GenBank/DDBJ databases">
        <title>Complete sequences of two Paenibacillus sp. strains and one Lysinibacillus strain isolated from the environment on STAA medium highlight biotechnological potential.</title>
        <authorList>
            <person name="Attere S.A."/>
            <person name="Piche L.C."/>
            <person name="Intertaglia L."/>
            <person name="Lami R."/>
            <person name="Charette S.J."/>
            <person name="Vincent A.T."/>
        </authorList>
    </citation>
    <scope>NUCLEOTIDE SEQUENCE [LARGE SCALE GENOMIC DNA]</scope>
    <source>
        <strain evidence="6 7">Y5S-7</strain>
    </source>
</reference>
<dbReference type="GeneID" id="93475200"/>
<dbReference type="InterPro" id="IPR037923">
    <property type="entry name" value="HTH-like"/>
</dbReference>
<dbReference type="InterPro" id="IPR018060">
    <property type="entry name" value="HTH_AraC"/>
</dbReference>
<dbReference type="SUPFAM" id="SSF51215">
    <property type="entry name" value="Regulatory protein AraC"/>
    <property type="match status" value="1"/>
</dbReference>
<dbReference type="Pfam" id="PF01497">
    <property type="entry name" value="Peripla_BP_2"/>
    <property type="match status" value="1"/>
</dbReference>
<dbReference type="AlphaFoldDB" id="A0ABD8AWH0"/>
<keyword evidence="1" id="KW-0805">Transcription regulation</keyword>
<keyword evidence="2" id="KW-0238">DNA-binding</keyword>
<dbReference type="PANTHER" id="PTHR43280:SF2">
    <property type="entry name" value="HTH-TYPE TRANSCRIPTIONAL REGULATOR EXSA"/>
    <property type="match status" value="1"/>
</dbReference>
<proteinExistence type="predicted"/>
<evidence type="ECO:0000256" key="2">
    <source>
        <dbReference type="ARBA" id="ARBA00023125"/>
    </source>
</evidence>
<dbReference type="InterPro" id="IPR018062">
    <property type="entry name" value="HTH_AraC-typ_CS"/>
</dbReference>
<accession>A0ABD8AWH0</accession>
<evidence type="ECO:0000256" key="3">
    <source>
        <dbReference type="ARBA" id="ARBA00023163"/>
    </source>
</evidence>
<dbReference type="SUPFAM" id="SSF46689">
    <property type="entry name" value="Homeodomain-like"/>
    <property type="match status" value="2"/>
</dbReference>
<name>A0ABD8AWH0_PAEAM</name>
<keyword evidence="3" id="KW-0804">Transcription</keyword>
<evidence type="ECO:0000256" key="1">
    <source>
        <dbReference type="ARBA" id="ARBA00023015"/>
    </source>
</evidence>